<name>A0ABD1Z9D8_9MARC</name>
<comment type="caution">
    <text evidence="1">The sequence shown here is derived from an EMBL/GenBank/DDBJ whole genome shotgun (WGS) entry which is preliminary data.</text>
</comment>
<dbReference type="EMBL" id="JBHFFA010000002">
    <property type="protein sequence ID" value="KAL2644333.1"/>
    <property type="molecule type" value="Genomic_DNA"/>
</dbReference>
<keyword evidence="2" id="KW-1185">Reference proteome</keyword>
<dbReference type="Proteomes" id="UP001605036">
    <property type="component" value="Unassembled WGS sequence"/>
</dbReference>
<accession>A0ABD1Z9D8</accession>
<evidence type="ECO:0008006" key="3">
    <source>
        <dbReference type="Google" id="ProtNLM"/>
    </source>
</evidence>
<sequence length="92" mass="9880">MMTRSGGVGLGKGGCGRISLRNCVYVMESSRGDGSFRVTYEAAFGSDFALAGWFRDFWKVLQSGGFPILAVPAGAQNCNLLKLKLIRSVSQI</sequence>
<reference evidence="1 2" key="1">
    <citation type="submission" date="2024-09" db="EMBL/GenBank/DDBJ databases">
        <title>Chromosome-scale assembly of Riccia fluitans.</title>
        <authorList>
            <person name="Paukszto L."/>
            <person name="Sawicki J."/>
            <person name="Karawczyk K."/>
            <person name="Piernik-Szablinska J."/>
            <person name="Szczecinska M."/>
            <person name="Mazdziarz M."/>
        </authorList>
    </citation>
    <scope>NUCLEOTIDE SEQUENCE [LARGE SCALE GENOMIC DNA]</scope>
    <source>
        <strain evidence="1">Rf_01</strain>
        <tissue evidence="1">Aerial parts of the thallus</tissue>
    </source>
</reference>
<organism evidence="1 2">
    <name type="scientific">Riccia fluitans</name>
    <dbReference type="NCBI Taxonomy" id="41844"/>
    <lineage>
        <taxon>Eukaryota</taxon>
        <taxon>Viridiplantae</taxon>
        <taxon>Streptophyta</taxon>
        <taxon>Embryophyta</taxon>
        <taxon>Marchantiophyta</taxon>
        <taxon>Marchantiopsida</taxon>
        <taxon>Marchantiidae</taxon>
        <taxon>Marchantiales</taxon>
        <taxon>Ricciaceae</taxon>
        <taxon>Riccia</taxon>
    </lineage>
</organism>
<protein>
    <recommendedName>
        <fullName evidence="3">LAGLIDADG homing endonuclease</fullName>
    </recommendedName>
</protein>
<evidence type="ECO:0000313" key="1">
    <source>
        <dbReference type="EMBL" id="KAL2644333.1"/>
    </source>
</evidence>
<evidence type="ECO:0000313" key="2">
    <source>
        <dbReference type="Proteomes" id="UP001605036"/>
    </source>
</evidence>
<proteinExistence type="predicted"/>
<gene>
    <name evidence="1" type="ORF">R1flu_011920</name>
</gene>
<dbReference type="AlphaFoldDB" id="A0ABD1Z9D8"/>